<keyword evidence="3" id="KW-1185">Reference proteome</keyword>
<evidence type="ECO:0000256" key="1">
    <source>
        <dbReference type="SAM" id="Phobius"/>
    </source>
</evidence>
<comment type="caution">
    <text evidence="2">The sequence shown here is derived from an EMBL/GenBank/DDBJ whole genome shotgun (WGS) entry which is preliminary data.</text>
</comment>
<dbReference type="Gene3D" id="1.10.10.1320">
    <property type="entry name" value="Anti-sigma factor, zinc-finger domain"/>
    <property type="match status" value="1"/>
</dbReference>
<gene>
    <name evidence="2" type="ORF">DQG23_27150</name>
</gene>
<dbReference type="EMBL" id="QMFB01000019">
    <property type="protein sequence ID" value="RAV17325.1"/>
    <property type="molecule type" value="Genomic_DNA"/>
</dbReference>
<dbReference type="InterPro" id="IPR041916">
    <property type="entry name" value="Anti_sigma_zinc_sf"/>
</dbReference>
<sequence>MSANHYSKEEWQMYAEGRIDDRDRDAFEKHLYECDICMNQYVELLEGLNDSGKSQEVSSSDAWERDMPGKDFTDRVMAALKELGGTALPVPEESGAGVAADGGVDAKGSGKAVVSQVPLFRRPLFHYAVAAVITLILMSTGMFHNISSRVEHLETQSGEQREPISERLMEKTVSMLEAMQAQRGGEKHE</sequence>
<evidence type="ECO:0000313" key="2">
    <source>
        <dbReference type="EMBL" id="RAV17325.1"/>
    </source>
</evidence>
<proteinExistence type="predicted"/>
<protein>
    <recommendedName>
        <fullName evidence="4">Zinc-finger domain-containing protein</fullName>
    </recommendedName>
</protein>
<dbReference type="Proteomes" id="UP000250369">
    <property type="component" value="Unassembled WGS sequence"/>
</dbReference>
<keyword evidence="1" id="KW-1133">Transmembrane helix</keyword>
<organism evidence="2 3">
    <name type="scientific">Paenibacillus contaminans</name>
    <dbReference type="NCBI Taxonomy" id="450362"/>
    <lineage>
        <taxon>Bacteria</taxon>
        <taxon>Bacillati</taxon>
        <taxon>Bacillota</taxon>
        <taxon>Bacilli</taxon>
        <taxon>Bacillales</taxon>
        <taxon>Paenibacillaceae</taxon>
        <taxon>Paenibacillus</taxon>
    </lineage>
</organism>
<accession>A0A329MB30</accession>
<evidence type="ECO:0000313" key="3">
    <source>
        <dbReference type="Proteomes" id="UP000250369"/>
    </source>
</evidence>
<evidence type="ECO:0008006" key="4">
    <source>
        <dbReference type="Google" id="ProtNLM"/>
    </source>
</evidence>
<feature type="transmembrane region" description="Helical" evidence="1">
    <location>
        <begin position="124"/>
        <end position="143"/>
    </location>
</feature>
<dbReference type="AlphaFoldDB" id="A0A329MB30"/>
<dbReference type="OrthoDB" id="1955013at2"/>
<keyword evidence="1" id="KW-0472">Membrane</keyword>
<dbReference type="RefSeq" id="WP_113034176.1">
    <property type="nucleotide sequence ID" value="NZ_QMFB01000019.1"/>
</dbReference>
<reference evidence="2 3" key="1">
    <citation type="journal article" date="2009" name="Int. J. Syst. Evol. Microbiol.">
        <title>Paenibacillus contaminans sp. nov., isolated from a contaminated laboratory plate.</title>
        <authorList>
            <person name="Chou J.H."/>
            <person name="Lee J.H."/>
            <person name="Lin M.C."/>
            <person name="Chang P.S."/>
            <person name="Arun A.B."/>
            <person name="Young C.C."/>
            <person name="Chen W.M."/>
        </authorList>
    </citation>
    <scope>NUCLEOTIDE SEQUENCE [LARGE SCALE GENOMIC DNA]</scope>
    <source>
        <strain evidence="2 3">CKOBP-6</strain>
    </source>
</reference>
<name>A0A329MB30_9BACL</name>
<keyword evidence="1" id="KW-0812">Transmembrane</keyword>